<comment type="caution">
    <text evidence="3">The sequence shown here is derived from an EMBL/GenBank/DDBJ whole genome shotgun (WGS) entry which is preliminary data.</text>
</comment>
<dbReference type="OrthoDB" id="9777859at2"/>
<dbReference type="Pfam" id="PF01425">
    <property type="entry name" value="Amidase"/>
    <property type="match status" value="1"/>
</dbReference>
<evidence type="ECO:0000313" key="4">
    <source>
        <dbReference type="Proteomes" id="UP000184514"/>
    </source>
</evidence>
<dbReference type="PANTHER" id="PTHR11895:SF7">
    <property type="entry name" value="GLUTAMYL-TRNA(GLN) AMIDOTRANSFERASE SUBUNIT A, MITOCHONDRIAL"/>
    <property type="match status" value="1"/>
</dbReference>
<keyword evidence="4" id="KW-1185">Reference proteome</keyword>
<dbReference type="SUPFAM" id="SSF75304">
    <property type="entry name" value="Amidase signature (AS) enzymes"/>
    <property type="match status" value="1"/>
</dbReference>
<sequence>MSEIIRWSAVETSAHIRARDVSVTEVTRAHLTRMTDANPALNAVTHVIDEALGLAKSMDAQGIPDDPSPLYGVPVTVKVNIDMAGYPNTNGIPAFKDMTGDGDAPVVTNLKSSGAVIIARTNTPEFSMRWCTSNPLHGVSLNPWNTDITPGGSSGAAAASVASGIGAIAHGNDLGGSLRYPAYCCGVTTIRPSNGRIAAMNPNAPADRPPITFSMSVQGPIARTVADVRAGLQVMSKRDPRDPFQVNALNSGRPRGKEITLGIATNPFASHVDDAVLNAMTHATKAAHSAGIKTVECTPPNADECASLWGDLLFTETHHTSRNMMKEQGSAELNSTIDGYAAHYRLLDLPELLAGMTRRMQLQRMWSLMFEDIDALLIPTSLIAPYENDLDFKDPSKIPDLLRAQSPLFVVNLLGLPSVAIPTHVENGLPLGVQLVAPRHDDYFALDIAERLEGELGTLWQNLPIWA</sequence>
<dbReference type="GO" id="GO:0047680">
    <property type="term" value="F:aryl-acylamidase activity"/>
    <property type="evidence" value="ECO:0007669"/>
    <property type="project" value="UniProtKB-EC"/>
</dbReference>
<dbReference type="InterPro" id="IPR000120">
    <property type="entry name" value="Amidase"/>
</dbReference>
<dbReference type="GO" id="GO:0004040">
    <property type="term" value="F:amidase activity"/>
    <property type="evidence" value="ECO:0007669"/>
    <property type="project" value="UniProtKB-EC"/>
</dbReference>
<accession>A0A1L9P1K1</accession>
<comment type="similarity">
    <text evidence="1">Belongs to the amidase family.</text>
</comment>
<dbReference type="InterPro" id="IPR036928">
    <property type="entry name" value="AS_sf"/>
</dbReference>
<keyword evidence="3" id="KW-0378">Hydrolase</keyword>
<organism evidence="3 4">
    <name type="scientific">Planktotalea frisia</name>
    <dbReference type="NCBI Taxonomy" id="696762"/>
    <lineage>
        <taxon>Bacteria</taxon>
        <taxon>Pseudomonadati</taxon>
        <taxon>Pseudomonadota</taxon>
        <taxon>Alphaproteobacteria</taxon>
        <taxon>Rhodobacterales</taxon>
        <taxon>Paracoccaceae</taxon>
        <taxon>Planktotalea</taxon>
    </lineage>
</organism>
<dbReference type="EMBL" id="MLCB01000029">
    <property type="protein sequence ID" value="OJI95376.1"/>
    <property type="molecule type" value="Genomic_DNA"/>
</dbReference>
<dbReference type="Gene3D" id="3.90.1300.10">
    <property type="entry name" value="Amidase signature (AS) domain"/>
    <property type="match status" value="1"/>
</dbReference>
<feature type="domain" description="Amidase" evidence="2">
    <location>
        <begin position="25"/>
        <end position="443"/>
    </location>
</feature>
<dbReference type="AlphaFoldDB" id="A0A1L9P1K1"/>
<protein>
    <submittedName>
        <fullName evidence="3">Acylamidase</fullName>
        <ecNumber evidence="3">3.5.1.13</ecNumber>
        <ecNumber evidence="3">3.5.1.14</ecNumber>
        <ecNumber evidence="3">3.5.1.4</ecNumber>
    </submittedName>
</protein>
<dbReference type="InterPro" id="IPR023631">
    <property type="entry name" value="Amidase_dom"/>
</dbReference>
<dbReference type="GO" id="GO:0004046">
    <property type="term" value="F:aminoacylase activity"/>
    <property type="evidence" value="ECO:0007669"/>
    <property type="project" value="UniProtKB-EC"/>
</dbReference>
<dbReference type="EC" id="3.5.1.14" evidence="3"/>
<gene>
    <name evidence="3" type="primary">aam_1</name>
    <name evidence="3" type="ORF">PFRI_03780</name>
</gene>
<dbReference type="RefSeq" id="WP_072629077.1">
    <property type="nucleotide sequence ID" value="NZ_MLCB01000029.1"/>
</dbReference>
<evidence type="ECO:0000313" key="3">
    <source>
        <dbReference type="EMBL" id="OJI95376.1"/>
    </source>
</evidence>
<evidence type="ECO:0000256" key="1">
    <source>
        <dbReference type="ARBA" id="ARBA00009199"/>
    </source>
</evidence>
<name>A0A1L9P1K1_9RHOB</name>
<dbReference type="EC" id="3.5.1.4" evidence="3"/>
<dbReference type="Proteomes" id="UP000184514">
    <property type="component" value="Unassembled WGS sequence"/>
</dbReference>
<proteinExistence type="inferred from homology"/>
<dbReference type="NCBIfam" id="NF005687">
    <property type="entry name" value="PRK07487.1"/>
    <property type="match status" value="1"/>
</dbReference>
<reference evidence="3 4" key="1">
    <citation type="submission" date="2016-10" db="EMBL/GenBank/DDBJ databases">
        <title>Genome sequence of Planktotalea frisia SH6-1.</title>
        <authorList>
            <person name="Poehlein A."/>
            <person name="Bakenhus I."/>
            <person name="Voget S."/>
            <person name="Brinkhoff T."/>
            <person name="Simon M."/>
        </authorList>
    </citation>
    <scope>NUCLEOTIDE SEQUENCE [LARGE SCALE GENOMIC DNA]</scope>
    <source>
        <strain evidence="3 4">SH6-1</strain>
    </source>
</reference>
<evidence type="ECO:0000259" key="2">
    <source>
        <dbReference type="Pfam" id="PF01425"/>
    </source>
</evidence>
<dbReference type="STRING" id="696762.PFRI_03780"/>
<dbReference type="PANTHER" id="PTHR11895">
    <property type="entry name" value="TRANSAMIDASE"/>
    <property type="match status" value="1"/>
</dbReference>
<dbReference type="EC" id="3.5.1.13" evidence="3"/>